<feature type="domain" description="NodB homology" evidence="3">
    <location>
        <begin position="207"/>
        <end position="374"/>
    </location>
</feature>
<dbReference type="GO" id="GO:0005576">
    <property type="term" value="C:extracellular region"/>
    <property type="evidence" value="ECO:0007669"/>
    <property type="project" value="UniProtKB-SubCell"/>
</dbReference>
<name>A0A8A0RMJ1_9FIRM</name>
<reference evidence="4" key="1">
    <citation type="submission" date="2020-07" db="EMBL/GenBank/DDBJ databases">
        <title>Koleobacter methoxysyntrophicus gen. nov., sp. nov., a novel anaerobic bacterium isolated from deep subsurface oil field and proposal of Koleobacterales ord. nov. in the phylum Firmicutes.</title>
        <authorList>
            <person name="Sakamoto S."/>
            <person name="Tamaki H."/>
        </authorList>
    </citation>
    <scope>NUCLEOTIDE SEQUENCE</scope>
    <source>
        <strain evidence="4">NRmbB1</strain>
    </source>
</reference>
<sequence>MKKWLKIFLIVIISGIFLQGISLSSDYSLNIHFDRKPLEVSPPPVNVNGRVYVPLQPFFQKLGGSVFYDPSTGVFTVIYRGNYLKFDINKSTLYNITTQKKIRIKIPIYNDRYYIPIRAVMEFLDYRVGWIGEYSRVLVDSPIQHIPVINYNIIVPKNELQNYIGRSGVVSAENFEAQMKFLAEEGYKALSLKDIQNFIKGKNYYDKAVLITFDGGHISNYTYVYPILKKYRLKGVAFVETGSIGRSSSCVTWAQLKEMYDADILDVQSLTHNLYRFEEGYKILQARPQDIIKDLGISKQLIEALVENDVYALAYPYGLYNDAIITYAMEAGFKMAFTTKGENIKKNDNIMALRRNNIQHWMDLSHFKSILEKE</sequence>
<organism evidence="4 5">
    <name type="scientific">Koleobacter methoxysyntrophicus</name>
    <dbReference type="NCBI Taxonomy" id="2751313"/>
    <lineage>
        <taxon>Bacteria</taxon>
        <taxon>Bacillati</taxon>
        <taxon>Bacillota</taxon>
        <taxon>Clostridia</taxon>
        <taxon>Koleobacterales</taxon>
        <taxon>Koleobacteraceae</taxon>
        <taxon>Koleobacter</taxon>
    </lineage>
</organism>
<keyword evidence="2" id="KW-0732">Signal</keyword>
<keyword evidence="5" id="KW-1185">Reference proteome</keyword>
<dbReference type="Gene3D" id="3.20.20.370">
    <property type="entry name" value="Glycoside hydrolase/deacetylase"/>
    <property type="match status" value="1"/>
</dbReference>
<proteinExistence type="predicted"/>
<dbReference type="AlphaFoldDB" id="A0A8A0RMJ1"/>
<dbReference type="KEGG" id="kme:H0A61_01175"/>
<dbReference type="Gene3D" id="3.30.457.10">
    <property type="entry name" value="Copper amine oxidase-like, N-terminal domain"/>
    <property type="match status" value="1"/>
</dbReference>
<dbReference type="SUPFAM" id="SSF55383">
    <property type="entry name" value="Copper amine oxidase, domain N"/>
    <property type="match status" value="1"/>
</dbReference>
<dbReference type="PROSITE" id="PS51677">
    <property type="entry name" value="NODB"/>
    <property type="match status" value="1"/>
</dbReference>
<dbReference type="Pfam" id="PF01522">
    <property type="entry name" value="Polysacc_deac_1"/>
    <property type="match status" value="1"/>
</dbReference>
<evidence type="ECO:0000256" key="2">
    <source>
        <dbReference type="ARBA" id="ARBA00022729"/>
    </source>
</evidence>
<accession>A0A8A0RMJ1</accession>
<dbReference type="InterPro" id="IPR002509">
    <property type="entry name" value="NODB_dom"/>
</dbReference>
<dbReference type="PANTHER" id="PTHR34216:SF3">
    <property type="entry name" value="POLY-BETA-1,6-N-ACETYL-D-GLUCOSAMINE N-DEACETYLASE"/>
    <property type="match status" value="1"/>
</dbReference>
<protein>
    <submittedName>
        <fullName evidence="4">Poly-beta-1,6-N-acetyl-D-glucosamine N-deacetylase</fullName>
        <ecNumber evidence="4">3.5.1.-</ecNumber>
    </submittedName>
</protein>
<dbReference type="InterPro" id="IPR011330">
    <property type="entry name" value="Glyco_hydro/deAcase_b/a-brl"/>
</dbReference>
<dbReference type="EMBL" id="CP059066">
    <property type="protein sequence ID" value="QSQ08830.1"/>
    <property type="molecule type" value="Genomic_DNA"/>
</dbReference>
<dbReference type="SUPFAM" id="SSF88713">
    <property type="entry name" value="Glycoside hydrolase/deacetylase"/>
    <property type="match status" value="1"/>
</dbReference>
<evidence type="ECO:0000259" key="3">
    <source>
        <dbReference type="PROSITE" id="PS51677"/>
    </source>
</evidence>
<evidence type="ECO:0000313" key="4">
    <source>
        <dbReference type="EMBL" id="QSQ08830.1"/>
    </source>
</evidence>
<dbReference type="InterPro" id="IPR036582">
    <property type="entry name" value="Mao_N_sf"/>
</dbReference>
<dbReference type="PANTHER" id="PTHR34216">
    <property type="match status" value="1"/>
</dbReference>
<dbReference type="Pfam" id="PF07833">
    <property type="entry name" value="Cu_amine_oxidN1"/>
    <property type="match status" value="1"/>
</dbReference>
<dbReference type="RefSeq" id="WP_206709033.1">
    <property type="nucleotide sequence ID" value="NZ_CP059066.1"/>
</dbReference>
<dbReference type="GO" id="GO:0005975">
    <property type="term" value="P:carbohydrate metabolic process"/>
    <property type="evidence" value="ECO:0007669"/>
    <property type="project" value="InterPro"/>
</dbReference>
<comment type="subcellular location">
    <subcellularLocation>
        <location evidence="1">Secreted</location>
    </subcellularLocation>
</comment>
<evidence type="ECO:0000256" key="1">
    <source>
        <dbReference type="ARBA" id="ARBA00004613"/>
    </source>
</evidence>
<gene>
    <name evidence="4" type="primary">icaB_1</name>
    <name evidence="4" type="ORF">H0A61_01175</name>
</gene>
<dbReference type="InterPro" id="IPR051398">
    <property type="entry name" value="Polysacch_Deacetylase"/>
</dbReference>
<keyword evidence="4" id="KW-0378">Hydrolase</keyword>
<dbReference type="Proteomes" id="UP000662904">
    <property type="component" value="Chromosome"/>
</dbReference>
<evidence type="ECO:0000313" key="5">
    <source>
        <dbReference type="Proteomes" id="UP000662904"/>
    </source>
</evidence>
<dbReference type="EC" id="3.5.1.-" evidence="4"/>
<dbReference type="GO" id="GO:0016810">
    <property type="term" value="F:hydrolase activity, acting on carbon-nitrogen (but not peptide) bonds"/>
    <property type="evidence" value="ECO:0007669"/>
    <property type="project" value="InterPro"/>
</dbReference>
<dbReference type="InterPro" id="IPR012854">
    <property type="entry name" value="Cu_amine_oxidase-like_N"/>
</dbReference>